<evidence type="ECO:0000313" key="3">
    <source>
        <dbReference type="EMBL" id="MFD1871780.1"/>
    </source>
</evidence>
<evidence type="ECO:0000256" key="1">
    <source>
        <dbReference type="SAM" id="SignalP"/>
    </source>
</evidence>
<reference evidence="4" key="1">
    <citation type="journal article" date="2019" name="Int. J. Syst. Evol. Microbiol.">
        <title>The Global Catalogue of Microorganisms (GCM) 10K type strain sequencing project: providing services to taxonomists for standard genome sequencing and annotation.</title>
        <authorList>
            <consortium name="The Broad Institute Genomics Platform"/>
            <consortium name="The Broad Institute Genome Sequencing Center for Infectious Disease"/>
            <person name="Wu L."/>
            <person name="Ma J."/>
        </authorList>
    </citation>
    <scope>NUCLEOTIDE SEQUENCE [LARGE SCALE GENOMIC DNA]</scope>
    <source>
        <strain evidence="4">CGMCC 1.15795</strain>
    </source>
</reference>
<dbReference type="Pfam" id="PF18962">
    <property type="entry name" value="Por_Secre_tail"/>
    <property type="match status" value="1"/>
</dbReference>
<proteinExistence type="predicted"/>
<dbReference type="NCBIfam" id="TIGR04183">
    <property type="entry name" value="Por_Secre_tail"/>
    <property type="match status" value="1"/>
</dbReference>
<keyword evidence="4" id="KW-1185">Reference proteome</keyword>
<keyword evidence="1" id="KW-0732">Signal</keyword>
<comment type="caution">
    <text evidence="3">The sequence shown here is derived from an EMBL/GenBank/DDBJ whole genome shotgun (WGS) entry which is preliminary data.</text>
</comment>
<dbReference type="Proteomes" id="UP001597197">
    <property type="component" value="Unassembled WGS sequence"/>
</dbReference>
<dbReference type="InterPro" id="IPR013783">
    <property type="entry name" value="Ig-like_fold"/>
</dbReference>
<organism evidence="3 4">
    <name type="scientific">Hymenobacter bucti</name>
    <dbReference type="NCBI Taxonomy" id="1844114"/>
    <lineage>
        <taxon>Bacteria</taxon>
        <taxon>Pseudomonadati</taxon>
        <taxon>Bacteroidota</taxon>
        <taxon>Cytophagia</taxon>
        <taxon>Cytophagales</taxon>
        <taxon>Hymenobacteraceae</taxon>
        <taxon>Hymenobacter</taxon>
    </lineage>
</organism>
<dbReference type="Gene3D" id="2.60.40.10">
    <property type="entry name" value="Immunoglobulins"/>
    <property type="match status" value="1"/>
</dbReference>
<dbReference type="InterPro" id="IPR026444">
    <property type="entry name" value="Secre_tail"/>
</dbReference>
<feature type="domain" description="Secretion system C-terminal sorting" evidence="2">
    <location>
        <begin position="281"/>
        <end position="341"/>
    </location>
</feature>
<feature type="chain" id="PRO_5045890479" evidence="1">
    <location>
        <begin position="29"/>
        <end position="349"/>
    </location>
</feature>
<dbReference type="EMBL" id="JBHUFD010000001">
    <property type="protein sequence ID" value="MFD1871780.1"/>
    <property type="molecule type" value="Genomic_DNA"/>
</dbReference>
<feature type="signal peptide" evidence="1">
    <location>
        <begin position="1"/>
        <end position="28"/>
    </location>
</feature>
<gene>
    <name evidence="3" type="ORF">ACFSDX_05045</name>
</gene>
<accession>A0ABW4QRV8</accession>
<dbReference type="RefSeq" id="WP_382319350.1">
    <property type="nucleotide sequence ID" value="NZ_JBHUIA010000001.1"/>
</dbReference>
<protein>
    <submittedName>
        <fullName evidence="3">T9SS type A sorting domain-containing protein</fullName>
    </submittedName>
</protein>
<evidence type="ECO:0000259" key="2">
    <source>
        <dbReference type="Pfam" id="PF18962"/>
    </source>
</evidence>
<evidence type="ECO:0000313" key="4">
    <source>
        <dbReference type="Proteomes" id="UP001597197"/>
    </source>
</evidence>
<name>A0ABW4QRV8_9BACT</name>
<sequence>MNYKILRSLRALMLVSVSLLLATPGAWAQVQYANKVVMADGIVSDDNKAADSNLATNATIKPSLLLGYTRLRMSFPSTAAAGKEAGMYIKPNILISAALLGGATLTTYYKKGTKTTEVDSHQLSSDVLSLNVQAAGINRISFTPTKEFNQIELVFFSVLALGQDIEVYEAFSTVSPLPVSLVAFQGAATPEGVALSWATASEHNAEQFVVERAADAPVGFAAIGQVPCTGTTTQTQAYGFVDPSPAPRSYYRLRQLDRDGTVTFSPVVAVQWAAPAALRAYPSPTTGTLHVAGAGAGTQFSIFDQLGHLVQRPQAPEDLGPLDVQALPSGLYFLQDDATGQRTKFLKTN</sequence>